<dbReference type="GO" id="GO:0003677">
    <property type="term" value="F:DNA binding"/>
    <property type="evidence" value="ECO:0007669"/>
    <property type="project" value="UniProtKB-KW"/>
</dbReference>
<comment type="caution">
    <text evidence="6">The sequence shown here is derived from an EMBL/GenBank/DDBJ whole genome shotgun (WGS) entry which is preliminary data.</text>
</comment>
<evidence type="ECO:0000259" key="5">
    <source>
        <dbReference type="PROSITE" id="PS50931"/>
    </source>
</evidence>
<dbReference type="InterPro" id="IPR036390">
    <property type="entry name" value="WH_DNA-bd_sf"/>
</dbReference>
<dbReference type="Gene3D" id="3.40.190.10">
    <property type="entry name" value="Periplasmic binding protein-like II"/>
    <property type="match status" value="2"/>
</dbReference>
<keyword evidence="4" id="KW-0804">Transcription</keyword>
<gene>
    <name evidence="6" type="ORF">DXB37_05000</name>
</gene>
<evidence type="ECO:0000313" key="6">
    <source>
        <dbReference type="EMBL" id="RGN96066.1"/>
    </source>
</evidence>
<dbReference type="CDD" id="cd08411">
    <property type="entry name" value="PBP2_OxyR"/>
    <property type="match status" value="1"/>
</dbReference>
<dbReference type="RefSeq" id="WP_117599968.1">
    <property type="nucleotide sequence ID" value="NZ_BAABYI010000001.1"/>
</dbReference>
<keyword evidence="3" id="KW-0238">DNA-binding</keyword>
<organism evidence="6 7">
    <name type="scientific">Bacteroides uniformis</name>
    <dbReference type="NCBI Taxonomy" id="820"/>
    <lineage>
        <taxon>Bacteria</taxon>
        <taxon>Pseudomonadati</taxon>
        <taxon>Bacteroidota</taxon>
        <taxon>Bacteroidia</taxon>
        <taxon>Bacteroidales</taxon>
        <taxon>Bacteroidaceae</taxon>
        <taxon>Bacteroides</taxon>
    </lineage>
</organism>
<dbReference type="InterPro" id="IPR005119">
    <property type="entry name" value="LysR_subst-bd"/>
</dbReference>
<sequence length="308" mass="35281">MTLQQLEYILAVNQFRHFAKAAEYCRVTQPTLSAMIQKLEEELDTRIFDRSQQPVCPTPVGILIIEQAQKILVQANRIKNIIEEEKHSLTGTFKLGILPTVAPYLLPRFFPQLMKKYPDLDIRVIEMKTNDIKKALQTGEIDAGIVASLAGMEELQQTPLFYEQFFVYVSRKDILFNSEVIRTSDLNGEQLWLLDEGHCFRDQLMRFCQMKSARASQLAYHLGSMETFMRMVESGKGVTFIPELAVLQLGDIQKELVRPFAIPCPTRQIVMLTNKNFIRHTLLEALTKEIKSSIPKEMLSLKATQAIV</sequence>
<dbReference type="SUPFAM" id="SSF46785">
    <property type="entry name" value="Winged helix' DNA-binding domain"/>
    <property type="match status" value="1"/>
</dbReference>
<dbReference type="GO" id="GO:0003700">
    <property type="term" value="F:DNA-binding transcription factor activity"/>
    <property type="evidence" value="ECO:0007669"/>
    <property type="project" value="InterPro"/>
</dbReference>
<dbReference type="Pfam" id="PF03466">
    <property type="entry name" value="LysR_substrate"/>
    <property type="match status" value="1"/>
</dbReference>
<protein>
    <submittedName>
        <fullName evidence="6">Hydrogen peroxide-inducible genes activator</fullName>
    </submittedName>
</protein>
<dbReference type="PANTHER" id="PTHR30419">
    <property type="entry name" value="HTH-TYPE TRANSCRIPTIONAL REGULATOR YBHD"/>
    <property type="match status" value="1"/>
</dbReference>
<comment type="similarity">
    <text evidence="1">Belongs to the LysR transcriptional regulatory family.</text>
</comment>
<dbReference type="InterPro" id="IPR050950">
    <property type="entry name" value="HTH-type_LysR_regulators"/>
</dbReference>
<dbReference type="PROSITE" id="PS50931">
    <property type="entry name" value="HTH_LYSR"/>
    <property type="match status" value="1"/>
</dbReference>
<dbReference type="InterPro" id="IPR000847">
    <property type="entry name" value="LysR_HTH_N"/>
</dbReference>
<evidence type="ECO:0000256" key="3">
    <source>
        <dbReference type="ARBA" id="ARBA00023125"/>
    </source>
</evidence>
<dbReference type="InterPro" id="IPR036388">
    <property type="entry name" value="WH-like_DNA-bd_sf"/>
</dbReference>
<dbReference type="EMBL" id="QSVA01000003">
    <property type="protein sequence ID" value="RGN96066.1"/>
    <property type="molecule type" value="Genomic_DNA"/>
</dbReference>
<evidence type="ECO:0000256" key="4">
    <source>
        <dbReference type="ARBA" id="ARBA00023163"/>
    </source>
</evidence>
<dbReference type="GO" id="GO:0005829">
    <property type="term" value="C:cytosol"/>
    <property type="evidence" value="ECO:0007669"/>
    <property type="project" value="TreeGrafter"/>
</dbReference>
<keyword evidence="2" id="KW-0805">Transcription regulation</keyword>
<dbReference type="AlphaFoldDB" id="A0A3E5F3I9"/>
<evidence type="ECO:0000313" key="7">
    <source>
        <dbReference type="Proteomes" id="UP000260759"/>
    </source>
</evidence>
<dbReference type="PRINTS" id="PR00039">
    <property type="entry name" value="HTHLYSR"/>
</dbReference>
<proteinExistence type="inferred from homology"/>
<evidence type="ECO:0000256" key="2">
    <source>
        <dbReference type="ARBA" id="ARBA00023015"/>
    </source>
</evidence>
<accession>A0A3E5F3I9</accession>
<evidence type="ECO:0000256" key="1">
    <source>
        <dbReference type="ARBA" id="ARBA00009437"/>
    </source>
</evidence>
<dbReference type="FunFam" id="1.10.10.10:FF:000001">
    <property type="entry name" value="LysR family transcriptional regulator"/>
    <property type="match status" value="1"/>
</dbReference>
<dbReference type="Gene3D" id="1.10.10.10">
    <property type="entry name" value="Winged helix-like DNA-binding domain superfamily/Winged helix DNA-binding domain"/>
    <property type="match status" value="1"/>
</dbReference>
<dbReference type="Pfam" id="PF00126">
    <property type="entry name" value="HTH_1"/>
    <property type="match status" value="1"/>
</dbReference>
<reference evidence="6 7" key="1">
    <citation type="submission" date="2018-08" db="EMBL/GenBank/DDBJ databases">
        <title>A genome reference for cultivated species of the human gut microbiota.</title>
        <authorList>
            <person name="Zou Y."/>
            <person name="Xue W."/>
            <person name="Luo G."/>
        </authorList>
    </citation>
    <scope>NUCLEOTIDE SEQUENCE [LARGE SCALE GENOMIC DNA]</scope>
    <source>
        <strain evidence="6 7">OM03-4</strain>
    </source>
</reference>
<dbReference type="PANTHER" id="PTHR30419:SF29">
    <property type="entry name" value="LYSR-FAMILY TRANSCRIPTIONAL REGULATOR"/>
    <property type="match status" value="1"/>
</dbReference>
<feature type="domain" description="HTH lysR-type" evidence="5">
    <location>
        <begin position="1"/>
        <end position="58"/>
    </location>
</feature>
<dbReference type="Proteomes" id="UP000260759">
    <property type="component" value="Unassembled WGS sequence"/>
</dbReference>
<name>A0A3E5F3I9_BACUN</name>
<dbReference type="SUPFAM" id="SSF53850">
    <property type="entry name" value="Periplasmic binding protein-like II"/>
    <property type="match status" value="1"/>
</dbReference>